<name>A0A8J2ICW3_9PLEO</name>
<keyword evidence="2" id="KW-0227">DNA damage</keyword>
<dbReference type="Pfam" id="PF07061">
    <property type="entry name" value="Swi5"/>
    <property type="match status" value="1"/>
</dbReference>
<dbReference type="GO" id="GO:0000709">
    <property type="term" value="P:meiotic joint molecule formation"/>
    <property type="evidence" value="ECO:0007669"/>
    <property type="project" value="TreeGrafter"/>
</dbReference>
<dbReference type="InterPro" id="IPR010760">
    <property type="entry name" value="DNA-repair_Swi5"/>
</dbReference>
<evidence type="ECO:0008006" key="7">
    <source>
        <dbReference type="Google" id="ProtNLM"/>
    </source>
</evidence>
<dbReference type="PANTHER" id="PTHR28529:SF2">
    <property type="entry name" value="DNA REPAIR PROTEIN SWI5 HOMOLOG"/>
    <property type="match status" value="1"/>
</dbReference>
<evidence type="ECO:0000313" key="6">
    <source>
        <dbReference type="Proteomes" id="UP000676310"/>
    </source>
</evidence>
<evidence type="ECO:0000256" key="4">
    <source>
        <dbReference type="SAM" id="MobiDB-lite"/>
    </source>
</evidence>
<dbReference type="OrthoDB" id="255837at2759"/>
<sequence length="532" mass="56264">MAFEKGVTEIADSEDDSMPSSPALESTDKLCAMAGAPYQERQDALHEADGLHQALAQRNASAAEGLDVDLHGVSSDVDASKVDQTNMTSHDTSRVQDEGAIIEVGRHDLELHSQLHLSKAEPATADISDEFNVAAAQPSPTDALQLCSHTPAKRADTHIRRQRSTNQTAKDNLAAQREVKPVEDAMAKNVEHDLAAGCQEQQSTVGGINPVAMEQSATGSIHPTTLDASSKAPSTAGHDLSDTGVDLEVPSGWSTCKLQDYATRDGRPQQSTEGLCHAASGDKTDQHSSEITVPTPITLTGASNDALAEVSVPSPFLTETMHNRSGGSKHCEAQDPGTTLYISQMDIDTSEASVSIEKATSMIDQEQTLKEGSAKQHSAVNEVALSKQSADRIFDASSSAAELATHAQPHVGAQPTSSAAETSPPKTPQEVTLDGLKAQKAALLASLGSLPAIQVLIEENALLDAEPGDANDAPTEIEIMAAANQIVKEHIKLLHEYNELKDVGQGLMGLIADQRGVRIVQVQEEFGIDIED</sequence>
<accession>A0A8J2ICW3</accession>
<proteinExistence type="inferred from homology"/>
<dbReference type="GO" id="GO:0010772">
    <property type="term" value="P:meiotic DNA recombinase assembly involved in reciprocal meiotic recombination"/>
    <property type="evidence" value="ECO:0007669"/>
    <property type="project" value="TreeGrafter"/>
</dbReference>
<feature type="region of interest" description="Disordered" evidence="4">
    <location>
        <begin position="1"/>
        <end position="28"/>
    </location>
</feature>
<organism evidence="5 6">
    <name type="scientific">Alternaria atra</name>
    <dbReference type="NCBI Taxonomy" id="119953"/>
    <lineage>
        <taxon>Eukaryota</taxon>
        <taxon>Fungi</taxon>
        <taxon>Dikarya</taxon>
        <taxon>Ascomycota</taxon>
        <taxon>Pezizomycotina</taxon>
        <taxon>Dothideomycetes</taxon>
        <taxon>Pleosporomycetidae</taxon>
        <taxon>Pleosporales</taxon>
        <taxon>Pleosporineae</taxon>
        <taxon>Pleosporaceae</taxon>
        <taxon>Alternaria</taxon>
        <taxon>Alternaria sect. Ulocladioides</taxon>
    </lineage>
</organism>
<evidence type="ECO:0000256" key="1">
    <source>
        <dbReference type="ARBA" id="ARBA00008060"/>
    </source>
</evidence>
<dbReference type="GeneID" id="67012327"/>
<dbReference type="PANTHER" id="PTHR28529">
    <property type="entry name" value="DNA REPAIR PROTEIN SWI5 HOMOLOG"/>
    <property type="match status" value="1"/>
</dbReference>
<dbReference type="AlphaFoldDB" id="A0A8J2ICW3"/>
<keyword evidence="3" id="KW-0234">DNA repair</keyword>
<evidence type="ECO:0000256" key="3">
    <source>
        <dbReference type="ARBA" id="ARBA00023204"/>
    </source>
</evidence>
<reference evidence="5" key="1">
    <citation type="submission" date="2021-05" db="EMBL/GenBank/DDBJ databases">
        <authorList>
            <person name="Stam R."/>
        </authorList>
    </citation>
    <scope>NUCLEOTIDE SEQUENCE</scope>
    <source>
        <strain evidence="5">CS162</strain>
    </source>
</reference>
<feature type="region of interest" description="Disordered" evidence="4">
    <location>
        <begin position="263"/>
        <end position="289"/>
    </location>
</feature>
<keyword evidence="6" id="KW-1185">Reference proteome</keyword>
<comment type="caution">
    <text evidence="5">The sequence shown here is derived from an EMBL/GenBank/DDBJ whole genome shotgun (WGS) entry which is preliminary data.</text>
</comment>
<dbReference type="Proteomes" id="UP000676310">
    <property type="component" value="Unassembled WGS sequence"/>
</dbReference>
<dbReference type="EMBL" id="CAJRGZ010000032">
    <property type="protein sequence ID" value="CAG5188611.1"/>
    <property type="molecule type" value="Genomic_DNA"/>
</dbReference>
<evidence type="ECO:0000313" key="5">
    <source>
        <dbReference type="EMBL" id="CAG5188611.1"/>
    </source>
</evidence>
<feature type="region of interest" description="Disordered" evidence="4">
    <location>
        <begin position="152"/>
        <end position="179"/>
    </location>
</feature>
<feature type="compositionally biased region" description="Polar residues" evidence="4">
    <location>
        <begin position="221"/>
        <end position="233"/>
    </location>
</feature>
<comment type="similarity">
    <text evidence="1">Belongs to the SWI5/SAE3 family.</text>
</comment>
<gene>
    <name evidence="5" type="ORF">ALTATR162_LOCUS11994</name>
</gene>
<evidence type="ECO:0000256" key="2">
    <source>
        <dbReference type="ARBA" id="ARBA00022763"/>
    </source>
</evidence>
<dbReference type="GO" id="GO:0034974">
    <property type="term" value="C:Swi5-Swi2 complex"/>
    <property type="evidence" value="ECO:0007669"/>
    <property type="project" value="TreeGrafter"/>
</dbReference>
<dbReference type="RefSeq" id="XP_043175573.1">
    <property type="nucleotide sequence ID" value="XM_043319638.1"/>
</dbReference>
<feature type="region of interest" description="Disordered" evidence="4">
    <location>
        <begin position="404"/>
        <end position="430"/>
    </location>
</feature>
<dbReference type="GO" id="GO:0032798">
    <property type="term" value="C:Swi5-Sfr1 complex"/>
    <property type="evidence" value="ECO:0007669"/>
    <property type="project" value="TreeGrafter"/>
</dbReference>
<feature type="region of interest" description="Disordered" evidence="4">
    <location>
        <begin position="221"/>
        <end position="249"/>
    </location>
</feature>
<dbReference type="Gene3D" id="1.20.5.170">
    <property type="match status" value="1"/>
</dbReference>
<protein>
    <recommendedName>
        <fullName evidence="7">Swi5-domain-containing protein</fullName>
    </recommendedName>
</protein>